<dbReference type="EMBL" id="JBHRTA010000038">
    <property type="protein sequence ID" value="MFC3199211.1"/>
    <property type="molecule type" value="Genomic_DNA"/>
</dbReference>
<sequence length="170" mass="19349">MESVKLLITFCIRYGFWSGLRLYFKPESGRVGHNKLASVKHPFSLQANTSDIDAFYQVFYNNHYDIELAKLRVLIDRGANVGLFTMKNRYPGAKVICVEPDNENSISCKGVSAAMLHDVDKRGCSRSFFEAINRALPQYAFSVKGENVIIENMKYNINRVYTSVPNHLTI</sequence>
<proteinExistence type="predicted"/>
<keyword evidence="2" id="KW-1185">Reference proteome</keyword>
<dbReference type="Proteomes" id="UP001595526">
    <property type="component" value="Unassembled WGS sequence"/>
</dbReference>
<dbReference type="RefSeq" id="WP_379024606.1">
    <property type="nucleotide sequence ID" value="NZ_JBHRTA010000038.1"/>
</dbReference>
<reference evidence="2" key="1">
    <citation type="journal article" date="2019" name="Int. J. Syst. Evol. Microbiol.">
        <title>The Global Catalogue of Microorganisms (GCM) 10K type strain sequencing project: providing services to taxonomists for standard genome sequencing and annotation.</title>
        <authorList>
            <consortium name="The Broad Institute Genomics Platform"/>
            <consortium name="The Broad Institute Genome Sequencing Center for Infectious Disease"/>
            <person name="Wu L."/>
            <person name="Ma J."/>
        </authorList>
    </citation>
    <scope>NUCLEOTIDE SEQUENCE [LARGE SCALE GENOMIC DNA]</scope>
    <source>
        <strain evidence="2">KCTC 52416</strain>
    </source>
</reference>
<comment type="caution">
    <text evidence="1">The sequence shown here is derived from an EMBL/GenBank/DDBJ whole genome shotgun (WGS) entry which is preliminary data.</text>
</comment>
<gene>
    <name evidence="1" type="ORF">ACFOET_16415</name>
</gene>
<accession>A0ABV7JQZ4</accession>
<evidence type="ECO:0008006" key="3">
    <source>
        <dbReference type="Google" id="ProtNLM"/>
    </source>
</evidence>
<dbReference type="Gene3D" id="3.40.50.150">
    <property type="entry name" value="Vaccinia Virus protein VP39"/>
    <property type="match status" value="1"/>
</dbReference>
<organism evidence="1 2">
    <name type="scientific">Parapedobacter deserti</name>
    <dbReference type="NCBI Taxonomy" id="1912957"/>
    <lineage>
        <taxon>Bacteria</taxon>
        <taxon>Pseudomonadati</taxon>
        <taxon>Bacteroidota</taxon>
        <taxon>Sphingobacteriia</taxon>
        <taxon>Sphingobacteriales</taxon>
        <taxon>Sphingobacteriaceae</taxon>
        <taxon>Parapedobacter</taxon>
    </lineage>
</organism>
<evidence type="ECO:0000313" key="2">
    <source>
        <dbReference type="Proteomes" id="UP001595526"/>
    </source>
</evidence>
<protein>
    <recommendedName>
        <fullName evidence="3">FkbM family methyltransferase</fullName>
    </recommendedName>
</protein>
<dbReference type="InterPro" id="IPR029063">
    <property type="entry name" value="SAM-dependent_MTases_sf"/>
</dbReference>
<evidence type="ECO:0000313" key="1">
    <source>
        <dbReference type="EMBL" id="MFC3199211.1"/>
    </source>
</evidence>
<name>A0ABV7JQZ4_9SPHI</name>